<sequence>MSKQSYIKVFMKTRKSVFSIVNTNPVKIWHWTDRGQAEPEPLKLKFDLNDVYDVAKVDYFPRDDAGNGTFLELQYKYPINNKEWSSLPDIIRFNHCSKTKTIDLKT</sequence>
<reference evidence="1" key="1">
    <citation type="submission" date="2022-05" db="EMBL/GenBank/DDBJ databases">
        <authorList>
            <person name="Okamura Y."/>
        </authorList>
    </citation>
    <scope>NUCLEOTIDE SEQUENCE</scope>
</reference>
<protein>
    <recommendedName>
        <fullName evidence="3">F5/8 type C domain-containing protein</fullName>
    </recommendedName>
</protein>
<evidence type="ECO:0000313" key="2">
    <source>
        <dbReference type="Proteomes" id="UP001152562"/>
    </source>
</evidence>
<comment type="caution">
    <text evidence="1">The sequence shown here is derived from an EMBL/GenBank/DDBJ whole genome shotgun (WGS) entry which is preliminary data.</text>
</comment>
<accession>A0A9P0TE55</accession>
<gene>
    <name evidence="1" type="ORF">PIBRA_LOCUS6491</name>
</gene>
<dbReference type="Gene3D" id="2.60.120.260">
    <property type="entry name" value="Galactose-binding domain-like"/>
    <property type="match status" value="1"/>
</dbReference>
<dbReference type="InterPro" id="IPR008979">
    <property type="entry name" value="Galactose-bd-like_sf"/>
</dbReference>
<organism evidence="1 2">
    <name type="scientific">Pieris brassicae</name>
    <name type="common">White butterfly</name>
    <name type="synonym">Large white butterfly</name>
    <dbReference type="NCBI Taxonomy" id="7116"/>
    <lineage>
        <taxon>Eukaryota</taxon>
        <taxon>Metazoa</taxon>
        <taxon>Ecdysozoa</taxon>
        <taxon>Arthropoda</taxon>
        <taxon>Hexapoda</taxon>
        <taxon>Insecta</taxon>
        <taxon>Pterygota</taxon>
        <taxon>Neoptera</taxon>
        <taxon>Endopterygota</taxon>
        <taxon>Lepidoptera</taxon>
        <taxon>Glossata</taxon>
        <taxon>Ditrysia</taxon>
        <taxon>Papilionoidea</taxon>
        <taxon>Pieridae</taxon>
        <taxon>Pierinae</taxon>
        <taxon>Pieris</taxon>
    </lineage>
</organism>
<evidence type="ECO:0008006" key="3">
    <source>
        <dbReference type="Google" id="ProtNLM"/>
    </source>
</evidence>
<dbReference type="AlphaFoldDB" id="A0A9P0TE55"/>
<name>A0A9P0TE55_PIEBR</name>
<evidence type="ECO:0000313" key="1">
    <source>
        <dbReference type="EMBL" id="CAH4029779.1"/>
    </source>
</evidence>
<proteinExistence type="predicted"/>
<dbReference type="EMBL" id="CALOZG010000009">
    <property type="protein sequence ID" value="CAH4029779.1"/>
    <property type="molecule type" value="Genomic_DNA"/>
</dbReference>
<dbReference type="SUPFAM" id="SSF49785">
    <property type="entry name" value="Galactose-binding domain-like"/>
    <property type="match status" value="1"/>
</dbReference>
<dbReference type="Proteomes" id="UP001152562">
    <property type="component" value="Unassembled WGS sequence"/>
</dbReference>
<keyword evidence="2" id="KW-1185">Reference proteome</keyword>